<dbReference type="EMBL" id="CP007142">
    <property type="protein sequence ID" value="AJQ97688.1"/>
    <property type="molecule type" value="Genomic_DNA"/>
</dbReference>
<reference evidence="1 2" key="1">
    <citation type="submission" date="2014-01" db="EMBL/GenBank/DDBJ databases">
        <title>Full genme sequencing of cellulolytic bacterium Gynuella sunshinyii YC6258T gen. nov., sp. nov.</title>
        <authorList>
            <person name="Khan H."/>
            <person name="Chung E.J."/>
            <person name="Chung Y.R."/>
        </authorList>
    </citation>
    <scope>NUCLEOTIDE SEQUENCE [LARGE SCALE GENOMIC DNA]</scope>
    <source>
        <strain evidence="1 2">YC6258</strain>
    </source>
</reference>
<proteinExistence type="predicted"/>
<dbReference type="KEGG" id="gsn:YC6258_05660"/>
<organism evidence="1 2">
    <name type="scientific">Gynuella sunshinyii YC6258</name>
    <dbReference type="NCBI Taxonomy" id="1445510"/>
    <lineage>
        <taxon>Bacteria</taxon>
        <taxon>Pseudomonadati</taxon>
        <taxon>Pseudomonadota</taxon>
        <taxon>Gammaproteobacteria</taxon>
        <taxon>Oceanospirillales</taxon>
        <taxon>Saccharospirillaceae</taxon>
        <taxon>Gynuella</taxon>
    </lineage>
</organism>
<evidence type="ECO:0000313" key="1">
    <source>
        <dbReference type="EMBL" id="AJQ97688.1"/>
    </source>
</evidence>
<accession>A0A0C5VWL0</accession>
<evidence type="ECO:0000313" key="2">
    <source>
        <dbReference type="Proteomes" id="UP000032266"/>
    </source>
</evidence>
<name>A0A0C5VWL0_9GAMM</name>
<gene>
    <name evidence="1" type="ORF">YC6258_05660</name>
</gene>
<dbReference type="AlphaFoldDB" id="A0A0C5VWL0"/>
<dbReference type="HOGENOM" id="CLU_2954071_0_0_6"/>
<keyword evidence="2" id="KW-1185">Reference proteome</keyword>
<protein>
    <submittedName>
        <fullName evidence="1">Uncharacterized protein</fullName>
    </submittedName>
</protein>
<dbReference type="Proteomes" id="UP000032266">
    <property type="component" value="Chromosome"/>
</dbReference>
<sequence length="59" mass="6861">MLLLFVNFHFNRASIPLPDVSDSFSMNPKKRMILVCLKKVPSDNSFYKEQNQKQKTASK</sequence>